<comment type="caution">
    <text evidence="5">The sequence shown here is derived from an EMBL/GenBank/DDBJ whole genome shotgun (WGS) entry which is preliminary data.</text>
</comment>
<evidence type="ECO:0000256" key="1">
    <source>
        <dbReference type="ARBA" id="ARBA00004370"/>
    </source>
</evidence>
<name>A0A368BZQ6_9GAMM</name>
<sequence>MSSRLTVRFYIIFGVMALMTTIIILRIFYLYQEEGDFLKAKGDYRTISFRDIPHARGAIYDANNYPLASSLIKYNLYGLKGLDTSDLDLSFDFLNQGTGFLKKKKILKEDISLAEIQEIKSKRNDYLEIESFSKRIYPLGEQIATLIGFAGADNRGLEGLEKGFENHLKEEVGKKQIFKNRRQEIIKPPKILNRGSDGKNLKLTIKHEIQYSAHKSLSQGVIQAQAKGGSAVVLDNKTGRILAIASYPSYNPNDPNRLIQRNRALLDSFEPGSVIKPIALAIGIENNDIDFNKSVETGPGYIELNSQVIADPRNYGSLLPIDIIAKSSQVGAAKIALEIDSYDLTNGYKRFGLAVPPNINFPSIAYGKINQRSNISDHEIASLGFGYGLEASAIQLAIAFSVFANDGVLKDFQLVEEKNYSNPSQVISKHTAELIMESLEQVIIDGTGTQAKHHLHRVAGKTGTSHKVSNGKYDKSKYISSFIGIGPLETKKYTILVTIDEPGLNRYSGGEVAAPVFKEIFDDLVSL</sequence>
<proteinExistence type="predicted"/>
<evidence type="ECO:0000313" key="5">
    <source>
        <dbReference type="EMBL" id="RCL42357.1"/>
    </source>
</evidence>
<dbReference type="InterPro" id="IPR036138">
    <property type="entry name" value="PBP_dimer_sf"/>
</dbReference>
<dbReference type="Proteomes" id="UP000253307">
    <property type="component" value="Unassembled WGS sequence"/>
</dbReference>
<dbReference type="GO" id="GO:0008658">
    <property type="term" value="F:penicillin binding"/>
    <property type="evidence" value="ECO:0007669"/>
    <property type="project" value="InterPro"/>
</dbReference>
<dbReference type="EMBL" id="QOPE01000004">
    <property type="protein sequence ID" value="RCL42357.1"/>
    <property type="molecule type" value="Genomic_DNA"/>
</dbReference>
<dbReference type="Gene3D" id="3.30.450.330">
    <property type="match status" value="1"/>
</dbReference>
<dbReference type="Gene3D" id="3.90.1310.10">
    <property type="entry name" value="Penicillin-binding protein 2a (Domain 2)"/>
    <property type="match status" value="1"/>
</dbReference>
<dbReference type="Gene3D" id="3.40.710.10">
    <property type="entry name" value="DD-peptidase/beta-lactamase superfamily"/>
    <property type="match status" value="1"/>
</dbReference>
<organism evidence="5 6">
    <name type="scientific">SAR86 cluster bacterium</name>
    <dbReference type="NCBI Taxonomy" id="2030880"/>
    <lineage>
        <taxon>Bacteria</taxon>
        <taxon>Pseudomonadati</taxon>
        <taxon>Pseudomonadota</taxon>
        <taxon>Gammaproteobacteria</taxon>
        <taxon>SAR86 cluster</taxon>
    </lineage>
</organism>
<dbReference type="GO" id="GO:0071555">
    <property type="term" value="P:cell wall organization"/>
    <property type="evidence" value="ECO:0007669"/>
    <property type="project" value="TreeGrafter"/>
</dbReference>
<evidence type="ECO:0000256" key="2">
    <source>
        <dbReference type="ARBA" id="ARBA00023136"/>
    </source>
</evidence>
<dbReference type="PANTHER" id="PTHR30627">
    <property type="entry name" value="PEPTIDOGLYCAN D,D-TRANSPEPTIDASE"/>
    <property type="match status" value="1"/>
</dbReference>
<evidence type="ECO:0000256" key="3">
    <source>
        <dbReference type="SAM" id="Phobius"/>
    </source>
</evidence>
<reference evidence="5 6" key="1">
    <citation type="journal article" date="2018" name="Microbiome">
        <title>Fine metagenomic profile of the Mediterranean stratified and mixed water columns revealed by assembly and recruitment.</title>
        <authorList>
            <person name="Haro-Moreno J.M."/>
            <person name="Lopez-Perez M."/>
            <person name="De La Torre J.R."/>
            <person name="Picazo A."/>
            <person name="Camacho A."/>
            <person name="Rodriguez-Valera F."/>
        </authorList>
    </citation>
    <scope>NUCLEOTIDE SEQUENCE [LARGE SCALE GENOMIC DNA]</scope>
    <source>
        <strain evidence="5">MED-G82</strain>
    </source>
</reference>
<dbReference type="InterPro" id="IPR001460">
    <property type="entry name" value="PCN-bd_Tpept"/>
</dbReference>
<feature type="domain" description="Penicillin-binding protein transpeptidase" evidence="4">
    <location>
        <begin position="229"/>
        <end position="521"/>
    </location>
</feature>
<dbReference type="Pfam" id="PF00905">
    <property type="entry name" value="Transpeptidase"/>
    <property type="match status" value="1"/>
</dbReference>
<dbReference type="SUPFAM" id="SSF56519">
    <property type="entry name" value="Penicillin binding protein dimerisation domain"/>
    <property type="match status" value="1"/>
</dbReference>
<keyword evidence="3" id="KW-1133">Transmembrane helix</keyword>
<protein>
    <submittedName>
        <fullName evidence="5">Penicillin-binding protein 2</fullName>
    </submittedName>
</protein>
<keyword evidence="3" id="KW-0812">Transmembrane</keyword>
<gene>
    <name evidence="5" type="ORF">DBW96_00800</name>
</gene>
<dbReference type="GO" id="GO:0005886">
    <property type="term" value="C:plasma membrane"/>
    <property type="evidence" value="ECO:0007669"/>
    <property type="project" value="TreeGrafter"/>
</dbReference>
<dbReference type="SUPFAM" id="SSF56601">
    <property type="entry name" value="beta-lactamase/transpeptidase-like"/>
    <property type="match status" value="1"/>
</dbReference>
<keyword evidence="2 3" id="KW-0472">Membrane</keyword>
<dbReference type="AlphaFoldDB" id="A0A368BZQ6"/>
<accession>A0A368BZQ6</accession>
<evidence type="ECO:0000313" key="6">
    <source>
        <dbReference type="Proteomes" id="UP000253307"/>
    </source>
</evidence>
<dbReference type="PANTHER" id="PTHR30627:SF1">
    <property type="entry name" value="PEPTIDOGLYCAN D,D-TRANSPEPTIDASE FTSI"/>
    <property type="match status" value="1"/>
</dbReference>
<dbReference type="InterPro" id="IPR012338">
    <property type="entry name" value="Beta-lactam/transpept-like"/>
</dbReference>
<comment type="subcellular location">
    <subcellularLocation>
        <location evidence="1">Membrane</location>
    </subcellularLocation>
</comment>
<evidence type="ECO:0000259" key="4">
    <source>
        <dbReference type="Pfam" id="PF00905"/>
    </source>
</evidence>
<feature type="transmembrane region" description="Helical" evidence="3">
    <location>
        <begin position="7"/>
        <end position="31"/>
    </location>
</feature>
<dbReference type="InterPro" id="IPR050515">
    <property type="entry name" value="Beta-lactam/transpept"/>
</dbReference>